<proteinExistence type="predicted"/>
<comment type="caution">
    <text evidence="1">The sequence shown here is derived from an EMBL/GenBank/DDBJ whole genome shotgun (WGS) entry which is preliminary data.</text>
</comment>
<dbReference type="RefSeq" id="WP_053996105.1">
    <property type="nucleotide sequence ID" value="NZ_CP065643.1"/>
</dbReference>
<organism evidence="1 2">
    <name type="scientific">Lysinibacillus macroides</name>
    <dbReference type="NCBI Taxonomy" id="33935"/>
    <lineage>
        <taxon>Bacteria</taxon>
        <taxon>Bacillati</taxon>
        <taxon>Bacillota</taxon>
        <taxon>Bacilli</taxon>
        <taxon>Bacillales</taxon>
        <taxon>Bacillaceae</taxon>
        <taxon>Lysinibacillus</taxon>
    </lineage>
</organism>
<dbReference type="SUPFAM" id="SSF53300">
    <property type="entry name" value="vWA-like"/>
    <property type="match status" value="1"/>
</dbReference>
<protein>
    <submittedName>
        <fullName evidence="1">Uncharacterized protein</fullName>
    </submittedName>
</protein>
<sequence>MQDVIQALIGKLDGDMTLEQRHYLRFLYDHLHLEELNNREQQYFINYFFESESLQNMAAFALELAESIQEMQENIPAIEQAERLANSHEQRLYYERKCSEQRRQQLKQQTTKQDNVLYVPFQHTKKECGPMIICLEQTAGMAAYSELCKSMILPLFMHAHQEGRDLYIVPYNHQIHVHYRFENGHVNIADFQSFINYKASGEAAMLPVLQFVHALLQENQQDAEADVIVFTEGTPIDGQQLMSEQATAMLEDMTQKYHAEFSVVAMQEEHFNPQQFWFAHKAFFADHAIQ</sequence>
<dbReference type="InterPro" id="IPR036465">
    <property type="entry name" value="vWFA_dom_sf"/>
</dbReference>
<evidence type="ECO:0000313" key="2">
    <source>
        <dbReference type="Proteomes" id="UP000037977"/>
    </source>
</evidence>
<dbReference type="PATRIC" id="fig|33935.3.peg.2157"/>
<gene>
    <name evidence="1" type="ORF">ADM90_16955</name>
</gene>
<accession>A0A0N0UWB3</accession>
<name>A0A0N0UWB3_9BACI</name>
<keyword evidence="2" id="KW-1185">Reference proteome</keyword>
<reference evidence="1 2" key="1">
    <citation type="submission" date="2015-07" db="EMBL/GenBank/DDBJ databases">
        <title>Genome sequencing project for genomic taxonomy and phylogenomics of Bacillus-like bacteria.</title>
        <authorList>
            <person name="Liu B."/>
            <person name="Wang J."/>
            <person name="Zhu Y."/>
            <person name="Liu G."/>
            <person name="Chen Q."/>
            <person name="Chen Z."/>
            <person name="Che J."/>
            <person name="Ge C."/>
            <person name="Shi H."/>
            <person name="Pan Z."/>
            <person name="Liu X."/>
        </authorList>
    </citation>
    <scope>NUCLEOTIDE SEQUENCE [LARGE SCALE GENOMIC DNA]</scope>
    <source>
        <strain evidence="1 2">DSM 54</strain>
    </source>
</reference>
<dbReference type="AlphaFoldDB" id="A0A0N0UWB3"/>
<dbReference type="OrthoDB" id="2452363at2"/>
<dbReference type="EMBL" id="LGCI01000010">
    <property type="protein sequence ID" value="KOY80865.1"/>
    <property type="molecule type" value="Genomic_DNA"/>
</dbReference>
<dbReference type="Proteomes" id="UP000037977">
    <property type="component" value="Unassembled WGS sequence"/>
</dbReference>
<dbReference type="STRING" id="33935.ADM90_16955"/>
<evidence type="ECO:0000313" key="1">
    <source>
        <dbReference type="EMBL" id="KOY80865.1"/>
    </source>
</evidence>